<keyword evidence="8" id="KW-0812">Transmembrane</keyword>
<dbReference type="SUPFAM" id="SSF103575">
    <property type="entry name" value="Plexin repeat"/>
    <property type="match status" value="1"/>
</dbReference>
<keyword evidence="11" id="KW-1185">Reference proteome</keyword>
<accession>A0AAE1KDL6</accession>
<dbReference type="FunFam" id="2.130.10.10:FF:000346">
    <property type="entry name" value="Sema-1a, isoform D"/>
    <property type="match status" value="1"/>
</dbReference>
<feature type="transmembrane region" description="Helical" evidence="8">
    <location>
        <begin position="526"/>
        <end position="548"/>
    </location>
</feature>
<name>A0AAE1KDL6_PETCI</name>
<comment type="caution">
    <text evidence="6">Lacks conserved residue(s) required for the propagation of feature annotation.</text>
</comment>
<dbReference type="GO" id="GO:0071526">
    <property type="term" value="P:semaphorin-plexin signaling pathway"/>
    <property type="evidence" value="ECO:0007669"/>
    <property type="project" value="TreeGrafter"/>
</dbReference>
<keyword evidence="5" id="KW-0325">Glycoprotein</keyword>
<comment type="caution">
    <text evidence="10">The sequence shown here is derived from an EMBL/GenBank/DDBJ whole genome shotgun (WGS) entry which is preliminary data.</text>
</comment>
<dbReference type="Pfam" id="PF01437">
    <property type="entry name" value="PSI"/>
    <property type="match status" value="1"/>
</dbReference>
<dbReference type="Proteomes" id="UP001286313">
    <property type="component" value="Unassembled WGS sequence"/>
</dbReference>
<dbReference type="GO" id="GO:0007411">
    <property type="term" value="P:axon guidance"/>
    <property type="evidence" value="ECO:0007669"/>
    <property type="project" value="TreeGrafter"/>
</dbReference>
<dbReference type="InterPro" id="IPR036352">
    <property type="entry name" value="Semap_dom_sf"/>
</dbReference>
<keyword evidence="2" id="KW-0524">Neurogenesis</keyword>
<dbReference type="InterPro" id="IPR001627">
    <property type="entry name" value="Semap_dom"/>
</dbReference>
<evidence type="ECO:0000256" key="4">
    <source>
        <dbReference type="ARBA" id="ARBA00023157"/>
    </source>
</evidence>
<evidence type="ECO:0000313" key="10">
    <source>
        <dbReference type="EMBL" id="KAK3869110.1"/>
    </source>
</evidence>
<dbReference type="SMART" id="SM00630">
    <property type="entry name" value="Sema"/>
    <property type="match status" value="1"/>
</dbReference>
<dbReference type="GO" id="GO:0030215">
    <property type="term" value="F:semaphorin receptor binding"/>
    <property type="evidence" value="ECO:0007669"/>
    <property type="project" value="InterPro"/>
</dbReference>
<protein>
    <recommendedName>
        <fullName evidence="9">Sema domain-containing protein</fullName>
    </recommendedName>
</protein>
<dbReference type="InterPro" id="IPR002165">
    <property type="entry name" value="Plexin_repeat"/>
</dbReference>
<evidence type="ECO:0000256" key="8">
    <source>
        <dbReference type="SAM" id="Phobius"/>
    </source>
</evidence>
<feature type="compositionally biased region" description="Polar residues" evidence="7">
    <location>
        <begin position="481"/>
        <end position="495"/>
    </location>
</feature>
<feature type="compositionally biased region" description="Basic and acidic residues" evidence="7">
    <location>
        <begin position="464"/>
        <end position="480"/>
    </location>
</feature>
<sequence length="637" mass="69957">MQSCYMKGGSDDVCQNYVRVLTEMSPGFYLVCGTNAYNPKCREYKLEEGRLSKEREYPGRGLCPFDPSHNSTAVFADGQLYVGTIADFIGLEPLIYREPLRTEQYDLSVLNSPNFVSSFALGDFVYFFFREIAVEYLNCGKTMYSRVARVCRHDKGGPQKFRNKWTSYLKSRLNCSVSGDFPFYFNEIQAATKAVEGRYGGHGTMLVYGVFTTPENSIPGSAVCAFTLQDIMDTFEGPFKGQASSNANWLPVQPTKVPEPRPGQCAIDSSTLPDVTLNFIKTHPLMDEAVPAFFGQPILISTSFHYSGRFTAIAVDPQVQTPQNKYFDVLYIGTDDGKVIKAINTRSADSYQEVAPIIIEEMAVFAPQVAVTSLQVVRPRGGRRFPRLLVASRSTIHSISMFRCYTDKILSCSECVALQDPYCAWDKTRHKCIIQQGAWSGGSGEGGSGAAAKSELIQSVSDGVHPDCGKPKKKTNEKPSHQQAVSVNSWDSGSGTPPPDHPLSDAADSVRPRSTSVPLQFTAETLAIAVASATIGALILGFITGFFCGKKCNKDDDNQLYADTDYEYFDQRQNANRGQGEVGGESEMPMVPNTIRGPQLPPQLHRHPPPPLPPLPSAPLHHHPGAGPCYQPPPDKL</sequence>
<keyword evidence="8" id="KW-1133">Transmembrane helix</keyword>
<feature type="domain" description="Sema" evidence="9">
    <location>
        <begin position="1"/>
        <end position="401"/>
    </location>
</feature>
<dbReference type="Gene3D" id="2.130.10.10">
    <property type="entry name" value="YVTN repeat-like/Quinoprotein amine dehydrogenase"/>
    <property type="match status" value="1"/>
</dbReference>
<evidence type="ECO:0000256" key="1">
    <source>
        <dbReference type="ARBA" id="ARBA00004370"/>
    </source>
</evidence>
<keyword evidence="4" id="KW-1015">Disulfide bond</keyword>
<dbReference type="InterPro" id="IPR016201">
    <property type="entry name" value="PSI"/>
</dbReference>
<dbReference type="SUPFAM" id="SSF101912">
    <property type="entry name" value="Sema domain"/>
    <property type="match status" value="1"/>
</dbReference>
<dbReference type="EMBL" id="JAWQEG010002886">
    <property type="protein sequence ID" value="KAK3869110.1"/>
    <property type="molecule type" value="Genomic_DNA"/>
</dbReference>
<dbReference type="GO" id="GO:0005886">
    <property type="term" value="C:plasma membrane"/>
    <property type="evidence" value="ECO:0007669"/>
    <property type="project" value="TreeGrafter"/>
</dbReference>
<dbReference type="Pfam" id="PF01403">
    <property type="entry name" value="Sema"/>
    <property type="match status" value="1"/>
</dbReference>
<keyword evidence="3 8" id="KW-0472">Membrane</keyword>
<dbReference type="SMART" id="SM00423">
    <property type="entry name" value="PSI"/>
    <property type="match status" value="1"/>
</dbReference>
<dbReference type="InterPro" id="IPR015943">
    <property type="entry name" value="WD40/YVTN_repeat-like_dom_sf"/>
</dbReference>
<organism evidence="10 11">
    <name type="scientific">Petrolisthes cinctipes</name>
    <name type="common">Flat porcelain crab</name>
    <dbReference type="NCBI Taxonomy" id="88211"/>
    <lineage>
        <taxon>Eukaryota</taxon>
        <taxon>Metazoa</taxon>
        <taxon>Ecdysozoa</taxon>
        <taxon>Arthropoda</taxon>
        <taxon>Crustacea</taxon>
        <taxon>Multicrustacea</taxon>
        <taxon>Malacostraca</taxon>
        <taxon>Eumalacostraca</taxon>
        <taxon>Eucarida</taxon>
        <taxon>Decapoda</taxon>
        <taxon>Pleocyemata</taxon>
        <taxon>Anomura</taxon>
        <taxon>Galatheoidea</taxon>
        <taxon>Porcellanidae</taxon>
        <taxon>Petrolisthes</taxon>
    </lineage>
</organism>
<evidence type="ECO:0000259" key="9">
    <source>
        <dbReference type="PROSITE" id="PS51004"/>
    </source>
</evidence>
<evidence type="ECO:0000256" key="5">
    <source>
        <dbReference type="ARBA" id="ARBA00023180"/>
    </source>
</evidence>
<evidence type="ECO:0000256" key="3">
    <source>
        <dbReference type="ARBA" id="ARBA00023136"/>
    </source>
</evidence>
<dbReference type="AlphaFoldDB" id="A0AAE1KDL6"/>
<dbReference type="PANTHER" id="PTHR11036:SF127">
    <property type="entry name" value="SEMAPHORIN-1A"/>
    <property type="match status" value="1"/>
</dbReference>
<comment type="subcellular location">
    <subcellularLocation>
        <location evidence="1">Membrane</location>
    </subcellularLocation>
</comment>
<feature type="region of interest" description="Disordered" evidence="7">
    <location>
        <begin position="461"/>
        <end position="511"/>
    </location>
</feature>
<evidence type="ECO:0000256" key="2">
    <source>
        <dbReference type="ARBA" id="ARBA00022902"/>
    </source>
</evidence>
<dbReference type="GO" id="GO:0045499">
    <property type="term" value="F:chemorepellent activity"/>
    <property type="evidence" value="ECO:0007669"/>
    <property type="project" value="TreeGrafter"/>
</dbReference>
<dbReference type="InterPro" id="IPR027231">
    <property type="entry name" value="Semaphorin"/>
</dbReference>
<evidence type="ECO:0000256" key="7">
    <source>
        <dbReference type="SAM" id="MobiDB-lite"/>
    </source>
</evidence>
<proteinExistence type="predicted"/>
<dbReference type="PANTHER" id="PTHR11036">
    <property type="entry name" value="SEMAPHORIN"/>
    <property type="match status" value="1"/>
</dbReference>
<gene>
    <name evidence="10" type="ORF">Pcinc_025557</name>
</gene>
<dbReference type="PROSITE" id="PS51004">
    <property type="entry name" value="SEMA"/>
    <property type="match status" value="1"/>
</dbReference>
<reference evidence="10" key="1">
    <citation type="submission" date="2023-10" db="EMBL/GenBank/DDBJ databases">
        <title>Genome assemblies of two species of porcelain crab, Petrolisthes cinctipes and Petrolisthes manimaculis (Anomura: Porcellanidae).</title>
        <authorList>
            <person name="Angst P."/>
        </authorList>
    </citation>
    <scope>NUCLEOTIDE SEQUENCE</scope>
    <source>
        <strain evidence="10">PB745_01</strain>
        <tissue evidence="10">Gill</tissue>
    </source>
</reference>
<evidence type="ECO:0000256" key="6">
    <source>
        <dbReference type="PROSITE-ProRule" id="PRU00352"/>
    </source>
</evidence>
<dbReference type="Gene3D" id="3.30.1680.10">
    <property type="entry name" value="ligand-binding face of the semaphorins, domain 2"/>
    <property type="match status" value="1"/>
</dbReference>
<evidence type="ECO:0000313" key="11">
    <source>
        <dbReference type="Proteomes" id="UP001286313"/>
    </source>
</evidence>
<dbReference type="GO" id="GO:0030335">
    <property type="term" value="P:positive regulation of cell migration"/>
    <property type="evidence" value="ECO:0007669"/>
    <property type="project" value="TreeGrafter"/>
</dbReference>
<feature type="region of interest" description="Disordered" evidence="7">
    <location>
        <begin position="576"/>
        <end position="637"/>
    </location>
</feature>